<keyword evidence="1" id="KW-0547">Nucleotide-binding</keyword>
<dbReference type="GO" id="GO:0007166">
    <property type="term" value="P:cell surface receptor signaling pathway"/>
    <property type="evidence" value="ECO:0007669"/>
    <property type="project" value="InterPro"/>
</dbReference>
<keyword evidence="2" id="KW-0067">ATP-binding</keyword>
<dbReference type="InterPro" id="IPR045274">
    <property type="entry name" value="WAK-like"/>
</dbReference>
<dbReference type="OrthoDB" id="692504at2759"/>
<sequence length="152" mass="17199">MQTSKLTSKSDVYSFGVVLLELLSRKALNLHALEGEKNLSSHFLLAVSENRLVEILDEQIKTEQNAEQIEQVAELVKECLEMASDKRPSMREVAEELDRIRKTLQHPWGQQTSDEERMAWFMGSPSTCPEIEVSNGYVSLTDSAYLGVQSPR</sequence>
<dbReference type="Proteomes" id="UP000636709">
    <property type="component" value="Unassembled WGS sequence"/>
</dbReference>
<dbReference type="PANTHER" id="PTHR27005">
    <property type="entry name" value="WALL-ASSOCIATED RECEPTOR KINASE-LIKE 21"/>
    <property type="match status" value="1"/>
</dbReference>
<dbReference type="InterPro" id="IPR011009">
    <property type="entry name" value="Kinase-like_dom_sf"/>
</dbReference>
<dbReference type="EMBL" id="JACEFO010002615">
    <property type="protein sequence ID" value="KAF8654353.1"/>
    <property type="molecule type" value="Genomic_DNA"/>
</dbReference>
<dbReference type="SUPFAM" id="SSF56112">
    <property type="entry name" value="Protein kinase-like (PK-like)"/>
    <property type="match status" value="1"/>
</dbReference>
<dbReference type="GO" id="GO:0005886">
    <property type="term" value="C:plasma membrane"/>
    <property type="evidence" value="ECO:0007669"/>
    <property type="project" value="TreeGrafter"/>
</dbReference>
<name>A0A835DXR7_9POAL</name>
<proteinExistence type="predicted"/>
<evidence type="ECO:0000259" key="3">
    <source>
        <dbReference type="PROSITE" id="PS50011"/>
    </source>
</evidence>
<dbReference type="PANTHER" id="PTHR27005:SF279">
    <property type="entry name" value="PROTEIN KINASE DOMAIN-CONTAINING PROTEIN"/>
    <property type="match status" value="1"/>
</dbReference>
<evidence type="ECO:0000256" key="1">
    <source>
        <dbReference type="ARBA" id="ARBA00022741"/>
    </source>
</evidence>
<dbReference type="Gene3D" id="1.10.510.10">
    <property type="entry name" value="Transferase(Phosphotransferase) domain 1"/>
    <property type="match status" value="1"/>
</dbReference>
<evidence type="ECO:0000313" key="5">
    <source>
        <dbReference type="Proteomes" id="UP000636709"/>
    </source>
</evidence>
<comment type="caution">
    <text evidence="4">The sequence shown here is derived from an EMBL/GenBank/DDBJ whole genome shotgun (WGS) entry which is preliminary data.</text>
</comment>
<evidence type="ECO:0000256" key="2">
    <source>
        <dbReference type="ARBA" id="ARBA00022840"/>
    </source>
</evidence>
<organism evidence="4 5">
    <name type="scientific">Digitaria exilis</name>
    <dbReference type="NCBI Taxonomy" id="1010633"/>
    <lineage>
        <taxon>Eukaryota</taxon>
        <taxon>Viridiplantae</taxon>
        <taxon>Streptophyta</taxon>
        <taxon>Embryophyta</taxon>
        <taxon>Tracheophyta</taxon>
        <taxon>Spermatophyta</taxon>
        <taxon>Magnoliopsida</taxon>
        <taxon>Liliopsida</taxon>
        <taxon>Poales</taxon>
        <taxon>Poaceae</taxon>
        <taxon>PACMAD clade</taxon>
        <taxon>Panicoideae</taxon>
        <taxon>Panicodae</taxon>
        <taxon>Paniceae</taxon>
        <taxon>Anthephorinae</taxon>
        <taxon>Digitaria</taxon>
    </lineage>
</organism>
<protein>
    <recommendedName>
        <fullName evidence="3">Protein kinase domain-containing protein</fullName>
    </recommendedName>
</protein>
<reference evidence="4" key="1">
    <citation type="submission" date="2020-07" db="EMBL/GenBank/DDBJ databases">
        <title>Genome sequence and genetic diversity analysis of an under-domesticated orphan crop, white fonio (Digitaria exilis).</title>
        <authorList>
            <person name="Bennetzen J.L."/>
            <person name="Chen S."/>
            <person name="Ma X."/>
            <person name="Wang X."/>
            <person name="Yssel A.E.J."/>
            <person name="Chaluvadi S.R."/>
            <person name="Johnson M."/>
            <person name="Gangashetty P."/>
            <person name="Hamidou F."/>
            <person name="Sanogo M.D."/>
            <person name="Zwaenepoel A."/>
            <person name="Wallace J."/>
            <person name="Van De Peer Y."/>
            <person name="Van Deynze A."/>
        </authorList>
    </citation>
    <scope>NUCLEOTIDE SEQUENCE</scope>
    <source>
        <tissue evidence="4">Leaves</tissue>
    </source>
</reference>
<gene>
    <name evidence="4" type="ORF">HU200_061533</name>
</gene>
<dbReference type="PROSITE" id="PS50011">
    <property type="entry name" value="PROTEIN_KINASE_DOM"/>
    <property type="match status" value="1"/>
</dbReference>
<evidence type="ECO:0000313" key="4">
    <source>
        <dbReference type="EMBL" id="KAF8654353.1"/>
    </source>
</evidence>
<feature type="domain" description="Protein kinase" evidence="3">
    <location>
        <begin position="1"/>
        <end position="109"/>
    </location>
</feature>
<accession>A0A835DXR7</accession>
<dbReference type="InterPro" id="IPR001245">
    <property type="entry name" value="Ser-Thr/Tyr_kinase_cat_dom"/>
</dbReference>
<dbReference type="GO" id="GO:0004674">
    <property type="term" value="F:protein serine/threonine kinase activity"/>
    <property type="evidence" value="ECO:0007669"/>
    <property type="project" value="TreeGrafter"/>
</dbReference>
<dbReference type="AlphaFoldDB" id="A0A835DXR7"/>
<dbReference type="GO" id="GO:0005524">
    <property type="term" value="F:ATP binding"/>
    <property type="evidence" value="ECO:0007669"/>
    <property type="project" value="UniProtKB-KW"/>
</dbReference>
<dbReference type="InterPro" id="IPR000719">
    <property type="entry name" value="Prot_kinase_dom"/>
</dbReference>
<keyword evidence="5" id="KW-1185">Reference proteome</keyword>
<dbReference type="Pfam" id="PF07714">
    <property type="entry name" value="PK_Tyr_Ser-Thr"/>
    <property type="match status" value="1"/>
</dbReference>